<dbReference type="EMBL" id="CACSII010000017">
    <property type="protein sequence ID" value="CAA0114400.1"/>
    <property type="molecule type" value="Genomic_DNA"/>
</dbReference>
<evidence type="ECO:0008006" key="3">
    <source>
        <dbReference type="Google" id="ProtNLM"/>
    </source>
</evidence>
<accession>A0A5S9QAZ9</accession>
<protein>
    <recommendedName>
        <fullName evidence="3">SIS domain-containing protein</fullName>
    </recommendedName>
</protein>
<sequence length="184" mass="20015">MSIFENITRFFDQQNATNSLLYEQQTPYVAEAANLITHCLSEGGKILALSPSDYDVAANYLVHHLVHSRYIERPGLPAMQLNGKSHGTLIQALTTLANAGDVVIVFADQTATSELPPLIASALESQLRIIVVCSCPDDVRDAIVPPEHVVVNINSTATDHTLQQLLIAQLLAQLTEQSLFGINL</sequence>
<dbReference type="GO" id="GO:1901135">
    <property type="term" value="P:carbohydrate derivative metabolic process"/>
    <property type="evidence" value="ECO:0007669"/>
    <property type="project" value="InterPro"/>
</dbReference>
<organism evidence="1 2">
    <name type="scientific">BD1-7 clade bacterium</name>
    <dbReference type="NCBI Taxonomy" id="2029982"/>
    <lineage>
        <taxon>Bacteria</taxon>
        <taxon>Pseudomonadati</taxon>
        <taxon>Pseudomonadota</taxon>
        <taxon>Gammaproteobacteria</taxon>
        <taxon>Cellvibrionales</taxon>
        <taxon>Spongiibacteraceae</taxon>
        <taxon>BD1-7 clade</taxon>
    </lineage>
</organism>
<evidence type="ECO:0000313" key="1">
    <source>
        <dbReference type="EMBL" id="CAA0114400.1"/>
    </source>
</evidence>
<gene>
    <name evidence="1" type="ORF">DPBNPPHM_01832</name>
</gene>
<name>A0A5S9QAZ9_9GAMM</name>
<dbReference type="OrthoDB" id="9810929at2"/>
<proteinExistence type="predicted"/>
<evidence type="ECO:0000313" key="2">
    <source>
        <dbReference type="Proteomes" id="UP000434580"/>
    </source>
</evidence>
<dbReference type="InterPro" id="IPR046348">
    <property type="entry name" value="SIS_dom_sf"/>
</dbReference>
<reference evidence="1 2" key="1">
    <citation type="submission" date="2019-11" db="EMBL/GenBank/DDBJ databases">
        <authorList>
            <person name="Holert J."/>
        </authorList>
    </citation>
    <scope>NUCLEOTIDE SEQUENCE [LARGE SCALE GENOMIC DNA]</scope>
    <source>
        <strain evidence="1">BC5_2</strain>
    </source>
</reference>
<dbReference type="SUPFAM" id="SSF53697">
    <property type="entry name" value="SIS domain"/>
    <property type="match status" value="1"/>
</dbReference>
<dbReference type="AlphaFoldDB" id="A0A5S9QAZ9"/>
<dbReference type="Proteomes" id="UP000434580">
    <property type="component" value="Unassembled WGS sequence"/>
</dbReference>
<dbReference type="GO" id="GO:0097367">
    <property type="term" value="F:carbohydrate derivative binding"/>
    <property type="evidence" value="ECO:0007669"/>
    <property type="project" value="InterPro"/>
</dbReference>
<dbReference type="Gene3D" id="3.40.50.10490">
    <property type="entry name" value="Glucose-6-phosphate isomerase like protein, domain 1"/>
    <property type="match status" value="1"/>
</dbReference>